<organism evidence="2 3">
    <name type="scientific">Telmatocola sphagniphila</name>
    <dbReference type="NCBI Taxonomy" id="1123043"/>
    <lineage>
        <taxon>Bacteria</taxon>
        <taxon>Pseudomonadati</taxon>
        <taxon>Planctomycetota</taxon>
        <taxon>Planctomycetia</taxon>
        <taxon>Gemmatales</taxon>
        <taxon>Gemmataceae</taxon>
    </lineage>
</organism>
<sequence>MNSSKSTINRSMHLCLLGLLIFVPSCGNSNNLYPVTGKVIYKGQPAVGAILYFNVKGADPKVSQTASAVVGEDGTYTLETSRFGKGAAPGDYTVIVYWPREDTEAKGHHTPAAPKKGNQPDRLKQKYFVAGNPLLEAKIIAGKNEIPPFDLTD</sequence>
<evidence type="ECO:0000256" key="1">
    <source>
        <dbReference type="SAM" id="SignalP"/>
    </source>
</evidence>
<protein>
    <recommendedName>
        <fullName evidence="4">Carboxypeptidase regulatory-like domain-containing protein</fullName>
    </recommendedName>
</protein>
<dbReference type="EMBL" id="CP074694">
    <property type="protein sequence ID" value="QVL34784.1"/>
    <property type="molecule type" value="Genomic_DNA"/>
</dbReference>
<feature type="chain" id="PRO_5034887892" description="Carboxypeptidase regulatory-like domain-containing protein" evidence="1">
    <location>
        <begin position="28"/>
        <end position="153"/>
    </location>
</feature>
<evidence type="ECO:0000313" key="3">
    <source>
        <dbReference type="Proteomes" id="UP000676194"/>
    </source>
</evidence>
<proteinExistence type="predicted"/>
<keyword evidence="1" id="KW-0732">Signal</keyword>
<feature type="signal peptide" evidence="1">
    <location>
        <begin position="1"/>
        <end position="27"/>
    </location>
</feature>
<evidence type="ECO:0000313" key="2">
    <source>
        <dbReference type="EMBL" id="QVL34784.1"/>
    </source>
</evidence>
<keyword evidence="3" id="KW-1185">Reference proteome</keyword>
<gene>
    <name evidence="2" type="ORF">KIH39_13005</name>
</gene>
<evidence type="ECO:0008006" key="4">
    <source>
        <dbReference type="Google" id="ProtNLM"/>
    </source>
</evidence>
<dbReference type="Proteomes" id="UP000676194">
    <property type="component" value="Chromosome"/>
</dbReference>
<reference evidence="2" key="1">
    <citation type="submission" date="2021-05" db="EMBL/GenBank/DDBJ databases">
        <title>Complete genome sequence of the cellulolytic planctomycete Telmatocola sphagniphila SP2T and characterization of the first cellulase from planctomycetes.</title>
        <authorList>
            <person name="Rakitin A.L."/>
            <person name="Beletsky A.V."/>
            <person name="Naumoff D.G."/>
            <person name="Kulichevskaya I.S."/>
            <person name="Mardanov A.V."/>
            <person name="Ravin N.V."/>
            <person name="Dedysh S.N."/>
        </authorList>
    </citation>
    <scope>NUCLEOTIDE SEQUENCE</scope>
    <source>
        <strain evidence="2">SP2T</strain>
    </source>
</reference>
<accession>A0A8E6BB43</accession>
<name>A0A8E6BB43_9BACT</name>
<dbReference type="AlphaFoldDB" id="A0A8E6BB43"/>
<dbReference type="KEGG" id="tsph:KIH39_13005"/>
<dbReference type="RefSeq" id="WP_213500151.1">
    <property type="nucleotide sequence ID" value="NZ_CP074694.1"/>
</dbReference>